<name>A0ABD1M3Z6_9FABA</name>
<accession>A0ABD1M3Z6</accession>
<organism evidence="1 2">
    <name type="scientific">Flemingia macrophylla</name>
    <dbReference type="NCBI Taxonomy" id="520843"/>
    <lineage>
        <taxon>Eukaryota</taxon>
        <taxon>Viridiplantae</taxon>
        <taxon>Streptophyta</taxon>
        <taxon>Embryophyta</taxon>
        <taxon>Tracheophyta</taxon>
        <taxon>Spermatophyta</taxon>
        <taxon>Magnoliopsida</taxon>
        <taxon>eudicotyledons</taxon>
        <taxon>Gunneridae</taxon>
        <taxon>Pentapetalae</taxon>
        <taxon>rosids</taxon>
        <taxon>fabids</taxon>
        <taxon>Fabales</taxon>
        <taxon>Fabaceae</taxon>
        <taxon>Papilionoideae</taxon>
        <taxon>50 kb inversion clade</taxon>
        <taxon>NPAAA clade</taxon>
        <taxon>indigoferoid/millettioid clade</taxon>
        <taxon>Phaseoleae</taxon>
        <taxon>Flemingia</taxon>
    </lineage>
</organism>
<sequence>MGEARFMSLSMVEVDEEGTNRKLCECCVARISDQYLIVYKETIMSMVVVRRG</sequence>
<keyword evidence="2" id="KW-1185">Reference proteome</keyword>
<protein>
    <submittedName>
        <fullName evidence="1">Uncharacterized protein</fullName>
    </submittedName>
</protein>
<gene>
    <name evidence="1" type="ORF">Fmac_017928</name>
</gene>
<dbReference type="EMBL" id="JBGMDY010000006">
    <property type="protein sequence ID" value="KAL2330347.1"/>
    <property type="molecule type" value="Genomic_DNA"/>
</dbReference>
<reference evidence="1 2" key="1">
    <citation type="submission" date="2024-08" db="EMBL/GenBank/DDBJ databases">
        <title>Insights into the chromosomal genome structure of Flemingia macrophylla.</title>
        <authorList>
            <person name="Ding Y."/>
            <person name="Zhao Y."/>
            <person name="Bi W."/>
            <person name="Wu M."/>
            <person name="Zhao G."/>
            <person name="Gong Y."/>
            <person name="Li W."/>
            <person name="Zhang P."/>
        </authorList>
    </citation>
    <scope>NUCLEOTIDE SEQUENCE [LARGE SCALE GENOMIC DNA]</scope>
    <source>
        <strain evidence="1">DYQJB</strain>
        <tissue evidence="1">Leaf</tissue>
    </source>
</reference>
<dbReference type="AlphaFoldDB" id="A0ABD1M3Z6"/>
<evidence type="ECO:0000313" key="2">
    <source>
        <dbReference type="Proteomes" id="UP001603857"/>
    </source>
</evidence>
<proteinExistence type="predicted"/>
<evidence type="ECO:0000313" key="1">
    <source>
        <dbReference type="EMBL" id="KAL2330347.1"/>
    </source>
</evidence>
<dbReference type="Proteomes" id="UP001603857">
    <property type="component" value="Unassembled WGS sequence"/>
</dbReference>
<comment type="caution">
    <text evidence="1">The sequence shown here is derived from an EMBL/GenBank/DDBJ whole genome shotgun (WGS) entry which is preliminary data.</text>
</comment>